<comment type="caution">
    <text evidence="1">The sequence shown here is derived from an EMBL/GenBank/DDBJ whole genome shotgun (WGS) entry which is preliminary data.</text>
</comment>
<gene>
    <name evidence="1" type="ORF">ALP29_201534</name>
</gene>
<organism evidence="1 2">
    <name type="scientific">Pseudomonas syringae pv. avii</name>
    <dbReference type="NCBI Taxonomy" id="663959"/>
    <lineage>
        <taxon>Bacteria</taxon>
        <taxon>Pseudomonadati</taxon>
        <taxon>Pseudomonadota</taxon>
        <taxon>Gammaproteobacteria</taxon>
        <taxon>Pseudomonadales</taxon>
        <taxon>Pseudomonadaceae</taxon>
        <taxon>Pseudomonas</taxon>
        <taxon>Pseudomonas syringae</taxon>
    </lineage>
</organism>
<evidence type="ECO:0000313" key="2">
    <source>
        <dbReference type="Proteomes" id="UP000280395"/>
    </source>
</evidence>
<evidence type="ECO:0000313" key="1">
    <source>
        <dbReference type="EMBL" id="RMU55922.1"/>
    </source>
</evidence>
<dbReference type="Proteomes" id="UP000280395">
    <property type="component" value="Unassembled WGS sequence"/>
</dbReference>
<name>A0A3M5VCL3_PSESX</name>
<proteinExistence type="predicted"/>
<protein>
    <submittedName>
        <fullName evidence="1">Uncharacterized protein</fullName>
    </submittedName>
</protein>
<dbReference type="EMBL" id="RBUA01000744">
    <property type="protein sequence ID" value="RMU55922.1"/>
    <property type="molecule type" value="Genomic_DNA"/>
</dbReference>
<accession>A0A3M5VCL3</accession>
<dbReference type="AlphaFoldDB" id="A0A3M5VCL3"/>
<sequence length="81" mass="9191">MLEAVAKHLLITELARGFQRAVNFDLYQVLEVVFGADPPVLAQHDQQQIEGADDRHRFERIALQPADFRREKPAGGQARQP</sequence>
<reference evidence="1 2" key="1">
    <citation type="submission" date="2018-08" db="EMBL/GenBank/DDBJ databases">
        <title>Recombination of ecologically and evolutionarily significant loci maintains genetic cohesion in the Pseudomonas syringae species complex.</title>
        <authorList>
            <person name="Dillon M."/>
            <person name="Thakur S."/>
            <person name="Almeida R.N.D."/>
            <person name="Weir B.S."/>
            <person name="Guttman D.S."/>
        </authorList>
    </citation>
    <scope>NUCLEOTIDE SEQUENCE [LARGE SCALE GENOMIC DNA]</scope>
    <source>
        <strain evidence="1 2">ICMP 14479</strain>
    </source>
</reference>